<dbReference type="Pfam" id="PF05618">
    <property type="entry name" value="Zn_protease"/>
    <property type="match status" value="1"/>
</dbReference>
<evidence type="ECO:0000259" key="1">
    <source>
        <dbReference type="Pfam" id="PF05618"/>
    </source>
</evidence>
<evidence type="ECO:0000313" key="2">
    <source>
        <dbReference type="EMBL" id="NEM99393.1"/>
    </source>
</evidence>
<evidence type="ECO:0000313" key="3">
    <source>
        <dbReference type="Proteomes" id="UP000474777"/>
    </source>
</evidence>
<protein>
    <submittedName>
        <fullName evidence="2">ATP-dependent zinc protease</fullName>
    </submittedName>
</protein>
<dbReference type="InterPro" id="IPR021109">
    <property type="entry name" value="Peptidase_aspartic_dom_sf"/>
</dbReference>
<sequence>MKEEKRLTPKPDKKVIGRREMVALPELDIEEIEAKIDTGAYTSAIHCSDIHEETGADGRKLICVDLLDPSHPQYNHKKLRFAEYDLREIKSSFGEVQERYVIRTTIKLFDEVIEAEFSLSDRSDMKYPVLIGRKLLKSRFIVDVSRKNVAQKYKIKQQQKNTNL</sequence>
<accession>A0A6B3LUA8</accession>
<keyword evidence="3" id="KW-1185">Reference proteome</keyword>
<dbReference type="InterPro" id="IPR008503">
    <property type="entry name" value="Asp_endopeptidase"/>
</dbReference>
<proteinExistence type="predicted"/>
<keyword evidence="2" id="KW-0645">Protease</keyword>
<dbReference type="PANTHER" id="PTHR38037">
    <property type="entry name" value="ZN_PROTEASE DOMAIN-CONTAINING PROTEIN"/>
    <property type="match status" value="1"/>
</dbReference>
<comment type="caution">
    <text evidence="2">The sequence shown here is derived from an EMBL/GenBank/DDBJ whole genome shotgun (WGS) entry which is preliminary data.</text>
</comment>
<dbReference type="AlphaFoldDB" id="A0A6B3LUA8"/>
<feature type="domain" description="Retropepsin-like aspartic endopeptidase" evidence="1">
    <location>
        <begin position="15"/>
        <end position="152"/>
    </location>
</feature>
<dbReference type="GO" id="GO:0006508">
    <property type="term" value="P:proteolysis"/>
    <property type="evidence" value="ECO:0007669"/>
    <property type="project" value="UniProtKB-KW"/>
</dbReference>
<keyword evidence="2" id="KW-0378">Hydrolase</keyword>
<dbReference type="Proteomes" id="UP000474777">
    <property type="component" value="Unassembled WGS sequence"/>
</dbReference>
<dbReference type="Gene3D" id="2.40.70.10">
    <property type="entry name" value="Acid Proteases"/>
    <property type="match status" value="1"/>
</dbReference>
<dbReference type="GO" id="GO:0008233">
    <property type="term" value="F:peptidase activity"/>
    <property type="evidence" value="ECO:0007669"/>
    <property type="project" value="UniProtKB-KW"/>
</dbReference>
<name>A0A6B3LUA8_9BACT</name>
<dbReference type="SUPFAM" id="SSF50630">
    <property type="entry name" value="Acid proteases"/>
    <property type="match status" value="1"/>
</dbReference>
<dbReference type="RefSeq" id="WP_163916517.1">
    <property type="nucleotide sequence ID" value="NZ_JAAGWD010000009.1"/>
</dbReference>
<gene>
    <name evidence="2" type="ORF">GXP69_16965</name>
</gene>
<reference evidence="2 3" key="1">
    <citation type="submission" date="2020-02" db="EMBL/GenBank/DDBJ databases">
        <authorList>
            <person name="Kim M.K."/>
        </authorList>
    </citation>
    <scope>NUCLEOTIDE SEQUENCE [LARGE SCALE GENOMIC DNA]</scope>
    <source>
        <strain evidence="2 3">BT327</strain>
    </source>
</reference>
<organism evidence="2 3">
    <name type="scientific">Pontibacter burrus</name>
    <dbReference type="NCBI Taxonomy" id="2704466"/>
    <lineage>
        <taxon>Bacteria</taxon>
        <taxon>Pseudomonadati</taxon>
        <taxon>Bacteroidota</taxon>
        <taxon>Cytophagia</taxon>
        <taxon>Cytophagales</taxon>
        <taxon>Hymenobacteraceae</taxon>
        <taxon>Pontibacter</taxon>
    </lineage>
</organism>
<dbReference type="EMBL" id="JAAGWD010000009">
    <property type="protein sequence ID" value="NEM99393.1"/>
    <property type="molecule type" value="Genomic_DNA"/>
</dbReference>
<dbReference type="PANTHER" id="PTHR38037:SF2">
    <property type="entry name" value="ATP-DEPENDENT ZINC PROTEASE DOMAIN-CONTAINING PROTEIN-RELATED"/>
    <property type="match status" value="1"/>
</dbReference>